<dbReference type="EMBL" id="BNJG01000002">
    <property type="protein sequence ID" value="GHO56930.1"/>
    <property type="molecule type" value="Genomic_DNA"/>
</dbReference>
<evidence type="ECO:0000259" key="1">
    <source>
        <dbReference type="PROSITE" id="PS50943"/>
    </source>
</evidence>
<dbReference type="InterPro" id="IPR010982">
    <property type="entry name" value="Lambda_DNA-bd_dom_sf"/>
</dbReference>
<proteinExistence type="predicted"/>
<name>A0ABQ3UX06_9CHLR</name>
<protein>
    <recommendedName>
        <fullName evidence="1">HTH cro/C1-type domain-containing protein</fullName>
    </recommendedName>
</protein>
<dbReference type="InterPro" id="IPR041413">
    <property type="entry name" value="MLTR_LBD"/>
</dbReference>
<dbReference type="RefSeq" id="WP_201373379.1">
    <property type="nucleotide sequence ID" value="NZ_BNJG01000002.1"/>
</dbReference>
<dbReference type="InterPro" id="IPR001387">
    <property type="entry name" value="Cro/C1-type_HTH"/>
</dbReference>
<dbReference type="Pfam" id="PF17765">
    <property type="entry name" value="MLTR_LBD"/>
    <property type="match status" value="1"/>
</dbReference>
<sequence length="325" mass="37615">MMNSEPGSSHRLDVLRDVLHQIETLRIKRQQEARKRPHPLLKRFTQQELANEACPTYRNLLEGRSRRVPSQKTIMRIAQYLECSAKERNDLLLAARYLPESLELEGGALKQALEQAQHVMGMLPYPAIIVTHTLSVHAANDAFQRVFEIPPLEALQEPQRHLFHFLFHPNFPMRVRSTFNDQARNVWQAQASLGIHLFKHSNILYQFEPWYQELIERFSTLADFRAYWERDGKPLLQRDTPSKIVLSRHAETSELLPIQLRHIHISVCSHRYPCIAAFLPLDEAARVVFASLDSTKESSEHPFSLSSTQYLGSPAEMKLMANPLR</sequence>
<reference evidence="2 3" key="1">
    <citation type="journal article" date="2021" name="Int. J. Syst. Evol. Microbiol.">
        <title>Reticulibacter mediterranei gen. nov., sp. nov., within the new family Reticulibacteraceae fam. nov., and Ktedonospora formicarum gen. nov., sp. nov., Ktedonobacter robiniae sp. nov., Dictyobacter formicarum sp. nov. and Dictyobacter arantiisoli sp. nov., belonging to the class Ktedonobacteria.</title>
        <authorList>
            <person name="Yabe S."/>
            <person name="Zheng Y."/>
            <person name="Wang C.M."/>
            <person name="Sakai Y."/>
            <person name="Abe K."/>
            <person name="Yokota A."/>
            <person name="Donadio S."/>
            <person name="Cavaletti L."/>
            <person name="Monciardini P."/>
        </authorList>
    </citation>
    <scope>NUCLEOTIDE SEQUENCE [LARGE SCALE GENOMIC DNA]</scope>
    <source>
        <strain evidence="2 3">SOSP1-30</strain>
    </source>
</reference>
<dbReference type="Gene3D" id="1.10.260.40">
    <property type="entry name" value="lambda repressor-like DNA-binding domains"/>
    <property type="match status" value="1"/>
</dbReference>
<organism evidence="2 3">
    <name type="scientific">Ktedonobacter robiniae</name>
    <dbReference type="NCBI Taxonomy" id="2778365"/>
    <lineage>
        <taxon>Bacteria</taxon>
        <taxon>Bacillati</taxon>
        <taxon>Chloroflexota</taxon>
        <taxon>Ktedonobacteria</taxon>
        <taxon>Ktedonobacterales</taxon>
        <taxon>Ktedonobacteraceae</taxon>
        <taxon>Ktedonobacter</taxon>
    </lineage>
</organism>
<comment type="caution">
    <text evidence="2">The sequence shown here is derived from an EMBL/GenBank/DDBJ whole genome shotgun (WGS) entry which is preliminary data.</text>
</comment>
<evidence type="ECO:0000313" key="3">
    <source>
        <dbReference type="Proteomes" id="UP000654345"/>
    </source>
</evidence>
<feature type="domain" description="HTH cro/C1-type" evidence="1">
    <location>
        <begin position="42"/>
        <end position="88"/>
    </location>
</feature>
<accession>A0ABQ3UX06</accession>
<dbReference type="Proteomes" id="UP000654345">
    <property type="component" value="Unassembled WGS sequence"/>
</dbReference>
<dbReference type="Gene3D" id="3.30.450.180">
    <property type="match status" value="1"/>
</dbReference>
<dbReference type="CDD" id="cd00093">
    <property type="entry name" value="HTH_XRE"/>
    <property type="match status" value="1"/>
</dbReference>
<evidence type="ECO:0000313" key="2">
    <source>
        <dbReference type="EMBL" id="GHO56930.1"/>
    </source>
</evidence>
<gene>
    <name evidence="2" type="ORF">KSB_54050</name>
</gene>
<dbReference type="PANTHER" id="PTHR35010">
    <property type="entry name" value="BLL4672 PROTEIN-RELATED"/>
    <property type="match status" value="1"/>
</dbReference>
<dbReference type="PROSITE" id="PS50943">
    <property type="entry name" value="HTH_CROC1"/>
    <property type="match status" value="1"/>
</dbReference>
<keyword evidence="3" id="KW-1185">Reference proteome</keyword>